<proteinExistence type="predicted"/>
<reference evidence="4 5" key="1">
    <citation type="submission" date="2016-02" db="EMBL/GenBank/DDBJ databases">
        <title>Genome analysis of coral dinoflagellate symbionts highlights evolutionary adaptations to a symbiotic lifestyle.</title>
        <authorList>
            <person name="Aranda M."/>
            <person name="Li Y."/>
            <person name="Liew Y.J."/>
            <person name="Baumgarten S."/>
            <person name="Simakov O."/>
            <person name="Wilson M."/>
            <person name="Piel J."/>
            <person name="Ashoor H."/>
            <person name="Bougouffa S."/>
            <person name="Bajic V.B."/>
            <person name="Ryu T."/>
            <person name="Ravasi T."/>
            <person name="Bayer T."/>
            <person name="Micklem G."/>
            <person name="Kim H."/>
            <person name="Bhak J."/>
            <person name="Lajeunesse T.C."/>
            <person name="Voolstra C.R."/>
        </authorList>
    </citation>
    <scope>NUCLEOTIDE SEQUENCE [LARGE SCALE GENOMIC DNA]</scope>
    <source>
        <strain evidence="4 5">CCMP2467</strain>
    </source>
</reference>
<evidence type="ECO:0000313" key="5">
    <source>
        <dbReference type="Proteomes" id="UP000186817"/>
    </source>
</evidence>
<keyword evidence="2" id="KW-1133">Transmembrane helix</keyword>
<feature type="region of interest" description="Disordered" evidence="1">
    <location>
        <begin position="489"/>
        <end position="555"/>
    </location>
</feature>
<dbReference type="PROSITE" id="PS50994">
    <property type="entry name" value="INTEGRASE"/>
    <property type="match status" value="1"/>
</dbReference>
<evidence type="ECO:0000256" key="2">
    <source>
        <dbReference type="SAM" id="Phobius"/>
    </source>
</evidence>
<dbReference type="Pfam" id="PF07727">
    <property type="entry name" value="RVT_2"/>
    <property type="match status" value="1"/>
</dbReference>
<dbReference type="InterPro" id="IPR013103">
    <property type="entry name" value="RVT_2"/>
</dbReference>
<feature type="transmembrane region" description="Helical" evidence="2">
    <location>
        <begin position="1382"/>
        <end position="1407"/>
    </location>
</feature>
<dbReference type="Gene3D" id="3.30.420.10">
    <property type="entry name" value="Ribonuclease H-like superfamily/Ribonuclease H"/>
    <property type="match status" value="1"/>
</dbReference>
<protein>
    <submittedName>
        <fullName evidence="4">Copia protein</fullName>
    </submittedName>
</protein>
<dbReference type="InterPro" id="IPR012337">
    <property type="entry name" value="RNaseH-like_sf"/>
</dbReference>
<dbReference type="GO" id="GO:0015074">
    <property type="term" value="P:DNA integration"/>
    <property type="evidence" value="ECO:0007669"/>
    <property type="project" value="InterPro"/>
</dbReference>
<dbReference type="SUPFAM" id="SSF53098">
    <property type="entry name" value="Ribonuclease H-like"/>
    <property type="match status" value="1"/>
</dbReference>
<keyword evidence="5" id="KW-1185">Reference proteome</keyword>
<accession>A0A1Q9F4F0</accession>
<dbReference type="InterPro" id="IPR036397">
    <property type="entry name" value="RNaseH_sf"/>
</dbReference>
<evidence type="ECO:0000256" key="1">
    <source>
        <dbReference type="SAM" id="MobiDB-lite"/>
    </source>
</evidence>
<name>A0A1Q9F4F0_SYMMI</name>
<feature type="domain" description="Integrase catalytic" evidence="3">
    <location>
        <begin position="173"/>
        <end position="339"/>
    </location>
</feature>
<keyword evidence="2" id="KW-0812">Transmembrane</keyword>
<dbReference type="InterPro" id="IPR001584">
    <property type="entry name" value="Integrase_cat-core"/>
</dbReference>
<feature type="compositionally biased region" description="Acidic residues" evidence="1">
    <location>
        <begin position="495"/>
        <end position="521"/>
    </location>
</feature>
<evidence type="ECO:0000313" key="4">
    <source>
        <dbReference type="EMBL" id="OLQ14546.1"/>
    </source>
</evidence>
<gene>
    <name evidence="4" type="primary">GIP</name>
    <name evidence="4" type="ORF">AK812_SmicGene1293</name>
</gene>
<comment type="caution">
    <text evidence="4">The sequence shown here is derived from an EMBL/GenBank/DDBJ whole genome shotgun (WGS) entry which is preliminary data.</text>
</comment>
<keyword evidence="2" id="KW-0472">Membrane</keyword>
<dbReference type="Proteomes" id="UP000186817">
    <property type="component" value="Unassembled WGS sequence"/>
</dbReference>
<organism evidence="4 5">
    <name type="scientific">Symbiodinium microadriaticum</name>
    <name type="common">Dinoflagellate</name>
    <name type="synonym">Zooxanthella microadriatica</name>
    <dbReference type="NCBI Taxonomy" id="2951"/>
    <lineage>
        <taxon>Eukaryota</taxon>
        <taxon>Sar</taxon>
        <taxon>Alveolata</taxon>
        <taxon>Dinophyceae</taxon>
        <taxon>Suessiales</taxon>
        <taxon>Symbiodiniaceae</taxon>
        <taxon>Symbiodinium</taxon>
    </lineage>
</organism>
<dbReference type="GO" id="GO:0003676">
    <property type="term" value="F:nucleic acid binding"/>
    <property type="evidence" value="ECO:0007669"/>
    <property type="project" value="InterPro"/>
</dbReference>
<sequence length="1414" mass="159355">MLGNERQFHTVLRQCLQHAVKQGPLHLMTNWSEFLGCVKLWCHGNECMYMILPTNEQTHFATVAISLKSLDVILTNWSSSLLEELKLEPSHRPGSMKNENLDTIPRKEIAEMEIAEMVLSLGTITSRVMNHLLDVLYDNWSVEHMMASDEVIQIAKELKCSVCEKFLTVKPPRKAAPPRELGINEVIGMDTVWLPTVGQKKKKVALNIIDYASHFQMMIPLKGRSPEATWSAYRQWMKFFGPPAQIWADQGSEFKGSFKVRTAQEGTRMDPSSLEAPTQRGLAERHGKTFKIMLEKTMADYNCSSYAEWTELVDTTMMTKNRLASRGGFSPVQRVLGFLPRLPGGLLSGGQDDAEAGTAPRLGDAGIRRAMDMRKAAAKAFFEVDCDQALRNVLAGGPRPHYDYMVGQMVYFYRLGHSKKGDRPHQRWHGPARVVMTDYPSTIWLSYQGNLVKAAPERIRPGSEEENLTISGWLDGLSTVKEEFERQPKRSYIDLSDEPLPDPAEFPEADSYEEELDEGQQDEPPRSITRRLRGKTDPQRLAMDTTEPELPGPRVSTSNAAIFPTPTVPSQDNQAEIEEDIPMDIPPVDEDDDNIVEPPSKKTRVHVLEAYYAKLETLFKTRQRKEVRLKDLNERDLQSFLKAAEKEVHNNLDTNAYEKLDAKASEFVRRTRPERIMESRFVRTVKPLEPGDVDKASMDGTLLSESHGGPCKAKVRHVMKGFSEDGAEELDSATPQVTREGVMFVTQLISSKRWRLGFLDFTQAFHSGDPINRELYAEQPPEGIPGMQKGDLLKLVKTCYGLLDGPMAWFRHLRRVLLEELGYTQSLADPCIYFLHDHSKKGWDRLIGVVSVATDDLLHGGDSEHQRRMETLNQKYKLGKFQYGSGRFTGKQFNPQDDGSIMIDQNHYVVEKVHKIPLTKVRKAQRYSQCNEEEISQMRSLVGALSWLAKETRPDLSGRVSLFQQQFPKPRIKDVLNANQLANEAERHKVGVKISSIPIDRLRISAVTDASWGNAEDGEIHESSRDFWTETPEHWIRHHLCPRRTLFHPGMTEGGPDLHGLKPTRLTRLSQAGQEREQTDLWNTPKLGMIPGEAWTGQSIFEKCQTGLRHQEISEGFLQNKRTQSQGGHLIIFHDRDLQFEPSAQISVTSWKSYKLKRKVVNTLSAECQALVNGIGNVHWHRFLLMEASGDSCEDPDWEGALTKVPYLAVTDSKSLFDALSKRTCPYSQIDDKRTAIDISIVKHELANGGTIRWIDGRNMISDSLTKSTGGNYLRHVMMNGRWTLNELGFNTISHEARVHIGTKAKGNALEKVAAAAAGAICVEWPDPSRRVEKLPSFAMGDTQQESVTLPGGQALLLVGSAAVVTFCAVMLCHFAQREVSWFSFITSLAGFVLSFIIITLVGRVVVLCGMLSQ</sequence>
<evidence type="ECO:0000259" key="3">
    <source>
        <dbReference type="PROSITE" id="PS50994"/>
    </source>
</evidence>
<dbReference type="EMBL" id="LSRX01000014">
    <property type="protein sequence ID" value="OLQ14546.1"/>
    <property type="molecule type" value="Genomic_DNA"/>
</dbReference>
<dbReference type="OrthoDB" id="439738at2759"/>
<feature type="transmembrane region" description="Helical" evidence="2">
    <location>
        <begin position="1355"/>
        <end position="1375"/>
    </location>
</feature>